<dbReference type="OrthoDB" id="2242747at2"/>
<sequence length="106" mass="12016">MFGRHHVTLDEEELLSNIYDFVLDESITERERRIGLLAKADLEAKRYPVAVLNKIVVSFQMEALNKKGLSPVASKFYDQIEPLLVAVKPFGTNIGFVGMHCSYLDD</sequence>
<reference evidence="1" key="4">
    <citation type="journal article" date="2023" name="Front Nutr">
        <title>Lactiplantibacillus pentosus P2020 protects the hyperuricemia and renal inflammation in mice.</title>
        <authorList>
            <person name="Wang Z."/>
            <person name="Song L."/>
            <person name="Li X."/>
            <person name="Xiao Y."/>
            <person name="Huang Y."/>
            <person name="Zhang Y."/>
            <person name="Li J."/>
            <person name="Li M."/>
            <person name="Ren Z."/>
        </authorList>
    </citation>
    <scope>NUCLEOTIDE SEQUENCE</scope>
    <source>
        <strain evidence="1">P2000</strain>
    </source>
</reference>
<evidence type="ECO:0000313" key="4">
    <source>
        <dbReference type="EMBL" id="RMW54878.1"/>
    </source>
</evidence>
<evidence type="ECO:0000313" key="5">
    <source>
        <dbReference type="Proteomes" id="UP000238378"/>
    </source>
</evidence>
<accession>A0A2I0Z6H8</accession>
<dbReference type="Proteomes" id="UP000281061">
    <property type="component" value="Unassembled WGS sequence"/>
</dbReference>
<dbReference type="EMBL" id="JAPEQV010000002">
    <property type="protein sequence ID" value="MDF2311647.1"/>
    <property type="molecule type" value="Genomic_DNA"/>
</dbReference>
<dbReference type="AlphaFoldDB" id="A0A2I0Z6H8"/>
<dbReference type="InterPro" id="IPR015046">
    <property type="entry name" value="LciA_Immunity-like"/>
</dbReference>
<reference evidence="6 7" key="2">
    <citation type="submission" date="2018-10" db="EMBL/GenBank/DDBJ databases">
        <title>Genome sequences of five Lactobacillus pentosus strains isolated from brines of traditionally fermented spanish-style green table olives and differences between them.</title>
        <authorList>
            <person name="Jimenez Diaz R."/>
        </authorList>
    </citation>
    <scope>NUCLEOTIDE SEQUENCE [LARGE SCALE GENOMIC DNA]</scope>
    <source>
        <strain evidence="3 6">IG10</strain>
        <strain evidence="4 7">IG8</strain>
    </source>
</reference>
<dbReference type="EMBL" id="PVOB01000179">
    <property type="protein sequence ID" value="PRO94376.1"/>
    <property type="molecule type" value="Genomic_DNA"/>
</dbReference>
<protein>
    <submittedName>
        <fullName evidence="1">Bacteriocin immunity protein</fullName>
    </submittedName>
    <submittedName>
        <fullName evidence="2">Gar-IM</fullName>
    </submittedName>
</protein>
<evidence type="ECO:0000313" key="7">
    <source>
        <dbReference type="Proteomes" id="UP000281061"/>
    </source>
</evidence>
<gene>
    <name evidence="2" type="ORF">C6Y08_10725</name>
    <name evidence="4" type="ORF">D6U17_08220</name>
    <name evidence="3" type="ORF">D6U18_08135</name>
    <name evidence="1" type="ORF">OOJ94_02290</name>
</gene>
<dbReference type="CDD" id="cd21059">
    <property type="entry name" value="LciA-like"/>
    <property type="match status" value="1"/>
</dbReference>
<dbReference type="EMBL" id="RDCJ01000089">
    <property type="protein sequence ID" value="RMW47634.1"/>
    <property type="molecule type" value="Genomic_DNA"/>
</dbReference>
<evidence type="ECO:0000313" key="2">
    <source>
        <dbReference type="EMBL" id="PRO94376.1"/>
    </source>
</evidence>
<comment type="caution">
    <text evidence="1">The sequence shown here is derived from an EMBL/GenBank/DDBJ whole genome shotgun (WGS) entry which is preliminary data.</text>
</comment>
<proteinExistence type="predicted"/>
<dbReference type="EMBL" id="RDCL01000052">
    <property type="protein sequence ID" value="RMW54878.1"/>
    <property type="molecule type" value="Genomic_DNA"/>
</dbReference>
<evidence type="ECO:0000313" key="8">
    <source>
        <dbReference type="Proteomes" id="UP001151834"/>
    </source>
</evidence>
<evidence type="ECO:0000313" key="1">
    <source>
        <dbReference type="EMBL" id="MDF2311647.1"/>
    </source>
</evidence>
<dbReference type="Proteomes" id="UP001151834">
    <property type="component" value="Unassembled WGS sequence"/>
</dbReference>
<dbReference type="RefSeq" id="WP_050339560.1">
    <property type="nucleotide sequence ID" value="NZ_BJZC01000090.1"/>
</dbReference>
<dbReference type="GO" id="GO:0030153">
    <property type="term" value="P:bacteriocin immunity"/>
    <property type="evidence" value="ECO:0007669"/>
    <property type="project" value="InterPro"/>
</dbReference>
<reference evidence="2 5" key="1">
    <citation type="submission" date="2018-03" db="EMBL/GenBank/DDBJ databases">
        <title>Draft Genome Sequences of six Lactobacillus pentosus Strains Isolated from Brines of Traditionally Fermented Spanish-Style Green Table Olives.</title>
        <authorList>
            <person name="Calero-Delgado B."/>
            <person name="Martin-Platero A.M."/>
            <person name="Perez-Pulido A.J."/>
            <person name="Benitez-Cabello A."/>
            <person name="Casimiro-Soriguer C.S."/>
            <person name="Martinez-Bueno M."/>
            <person name="Arroyo-Lopez F.N."/>
            <person name="Rodriguez-Gomez F."/>
            <person name="Bautista-Gallego J."/>
            <person name="Garrido-Fernandez A."/>
            <person name="Jimenez-Diaz R."/>
        </authorList>
    </citation>
    <scope>NUCLEOTIDE SEQUENCE [LARGE SCALE GENOMIC DNA]</scope>
    <source>
        <strain evidence="2 5">IG2</strain>
    </source>
</reference>
<dbReference type="Pfam" id="PF08951">
    <property type="entry name" value="EntA_Immun"/>
    <property type="match status" value="1"/>
</dbReference>
<dbReference type="Proteomes" id="UP000238378">
    <property type="component" value="Unassembled WGS sequence"/>
</dbReference>
<evidence type="ECO:0000313" key="3">
    <source>
        <dbReference type="EMBL" id="RMW47634.1"/>
    </source>
</evidence>
<keyword evidence="5" id="KW-1185">Reference proteome</keyword>
<dbReference type="Proteomes" id="UP000276249">
    <property type="component" value="Unassembled WGS sequence"/>
</dbReference>
<name>A0A2I0Z6H8_LACPE</name>
<organism evidence="1 8">
    <name type="scientific">Lactiplantibacillus pentosus</name>
    <name type="common">Lactobacillus pentosus</name>
    <dbReference type="NCBI Taxonomy" id="1589"/>
    <lineage>
        <taxon>Bacteria</taxon>
        <taxon>Bacillati</taxon>
        <taxon>Bacillota</taxon>
        <taxon>Bacilli</taxon>
        <taxon>Lactobacillales</taxon>
        <taxon>Lactobacillaceae</taxon>
        <taxon>Lactiplantibacillus</taxon>
    </lineage>
</organism>
<dbReference type="GeneID" id="49394731"/>
<evidence type="ECO:0000313" key="6">
    <source>
        <dbReference type="Proteomes" id="UP000276249"/>
    </source>
</evidence>
<reference evidence="1" key="3">
    <citation type="submission" date="2022-11" db="EMBL/GenBank/DDBJ databases">
        <authorList>
            <person name="Wang Z."/>
        </authorList>
    </citation>
    <scope>NUCLEOTIDE SEQUENCE</scope>
    <source>
        <strain evidence="1">P2000</strain>
    </source>
</reference>